<evidence type="ECO:0000256" key="2">
    <source>
        <dbReference type="ARBA" id="ARBA00022649"/>
    </source>
</evidence>
<evidence type="ECO:0000259" key="8">
    <source>
        <dbReference type="Pfam" id="PF01850"/>
    </source>
</evidence>
<protein>
    <recommendedName>
        <fullName evidence="8">PIN domain-containing protein</fullName>
    </recommendedName>
</protein>
<dbReference type="PANTHER" id="PTHR33653:SF1">
    <property type="entry name" value="RIBONUCLEASE VAPC2"/>
    <property type="match status" value="1"/>
</dbReference>
<dbReference type="InterPro" id="IPR050556">
    <property type="entry name" value="Type_II_TA_system_RNase"/>
</dbReference>
<evidence type="ECO:0000256" key="5">
    <source>
        <dbReference type="ARBA" id="ARBA00022801"/>
    </source>
</evidence>
<comment type="similarity">
    <text evidence="7">Belongs to the PINc/VapC protein family.</text>
</comment>
<name>A0A1F7UZ48_9BACT</name>
<evidence type="ECO:0000256" key="3">
    <source>
        <dbReference type="ARBA" id="ARBA00022722"/>
    </source>
</evidence>
<dbReference type="Pfam" id="PF01850">
    <property type="entry name" value="PIN"/>
    <property type="match status" value="1"/>
</dbReference>
<sequence>MKRWARERQELAISTITELELLSLSSLTPERIQEIEDVIATFTVIPLDSHIARIAAILRRQYRILTPDSAIAATAMAVDSPLATRDIGHFEKIKELNLERI</sequence>
<keyword evidence="4" id="KW-0479">Metal-binding</keyword>
<dbReference type="AlphaFoldDB" id="A0A1F7UZ48"/>
<dbReference type="SUPFAM" id="SSF88723">
    <property type="entry name" value="PIN domain-like"/>
    <property type="match status" value="1"/>
</dbReference>
<dbReference type="PANTHER" id="PTHR33653">
    <property type="entry name" value="RIBONUCLEASE VAPC2"/>
    <property type="match status" value="1"/>
</dbReference>
<evidence type="ECO:0000256" key="6">
    <source>
        <dbReference type="ARBA" id="ARBA00022842"/>
    </source>
</evidence>
<reference evidence="9 10" key="1">
    <citation type="journal article" date="2016" name="Nat. Commun.">
        <title>Thousands of microbial genomes shed light on interconnected biogeochemical processes in an aquifer system.</title>
        <authorList>
            <person name="Anantharaman K."/>
            <person name="Brown C.T."/>
            <person name="Hug L.A."/>
            <person name="Sharon I."/>
            <person name="Castelle C.J."/>
            <person name="Probst A.J."/>
            <person name="Thomas B.C."/>
            <person name="Singh A."/>
            <person name="Wilkins M.J."/>
            <person name="Karaoz U."/>
            <person name="Brodie E.L."/>
            <person name="Williams K.H."/>
            <person name="Hubbard S.S."/>
            <person name="Banfield J.F."/>
        </authorList>
    </citation>
    <scope>NUCLEOTIDE SEQUENCE [LARGE SCALE GENOMIC DNA]</scope>
</reference>
<keyword evidence="2" id="KW-1277">Toxin-antitoxin system</keyword>
<keyword evidence="3" id="KW-0540">Nuclease</keyword>
<keyword evidence="5" id="KW-0378">Hydrolase</keyword>
<organism evidence="9 10">
    <name type="scientific">Candidatus Uhrbacteria bacterium RIFCSPLOWO2_01_FULL_55_36</name>
    <dbReference type="NCBI Taxonomy" id="1802404"/>
    <lineage>
        <taxon>Bacteria</taxon>
        <taxon>Candidatus Uhriibacteriota</taxon>
    </lineage>
</organism>
<comment type="cofactor">
    <cofactor evidence="1">
        <name>Mg(2+)</name>
        <dbReference type="ChEBI" id="CHEBI:18420"/>
    </cofactor>
</comment>
<evidence type="ECO:0000313" key="9">
    <source>
        <dbReference type="EMBL" id="OGL83572.1"/>
    </source>
</evidence>
<evidence type="ECO:0000313" key="10">
    <source>
        <dbReference type="Proteomes" id="UP000177704"/>
    </source>
</evidence>
<evidence type="ECO:0000256" key="4">
    <source>
        <dbReference type="ARBA" id="ARBA00022723"/>
    </source>
</evidence>
<keyword evidence="6" id="KW-0460">Magnesium</keyword>
<accession>A0A1F7UZ48</accession>
<gene>
    <name evidence="9" type="ORF">A3B36_00935</name>
</gene>
<evidence type="ECO:0000256" key="1">
    <source>
        <dbReference type="ARBA" id="ARBA00001946"/>
    </source>
</evidence>
<dbReference type="EMBL" id="MGEM01000050">
    <property type="protein sequence ID" value="OGL83572.1"/>
    <property type="molecule type" value="Genomic_DNA"/>
</dbReference>
<feature type="domain" description="PIN" evidence="8">
    <location>
        <begin position="4"/>
        <end position="94"/>
    </location>
</feature>
<dbReference type="GO" id="GO:0046872">
    <property type="term" value="F:metal ion binding"/>
    <property type="evidence" value="ECO:0007669"/>
    <property type="project" value="UniProtKB-KW"/>
</dbReference>
<dbReference type="GO" id="GO:0016787">
    <property type="term" value="F:hydrolase activity"/>
    <property type="evidence" value="ECO:0007669"/>
    <property type="project" value="UniProtKB-KW"/>
</dbReference>
<dbReference type="GO" id="GO:0004518">
    <property type="term" value="F:nuclease activity"/>
    <property type="evidence" value="ECO:0007669"/>
    <property type="project" value="UniProtKB-KW"/>
</dbReference>
<evidence type="ECO:0000256" key="7">
    <source>
        <dbReference type="ARBA" id="ARBA00038093"/>
    </source>
</evidence>
<proteinExistence type="inferred from homology"/>
<dbReference type="InterPro" id="IPR029060">
    <property type="entry name" value="PIN-like_dom_sf"/>
</dbReference>
<dbReference type="InterPro" id="IPR002716">
    <property type="entry name" value="PIN_dom"/>
</dbReference>
<comment type="caution">
    <text evidence="9">The sequence shown here is derived from an EMBL/GenBank/DDBJ whole genome shotgun (WGS) entry which is preliminary data.</text>
</comment>
<dbReference type="Proteomes" id="UP000177704">
    <property type="component" value="Unassembled WGS sequence"/>
</dbReference>
<dbReference type="Gene3D" id="3.40.50.1010">
    <property type="entry name" value="5'-nuclease"/>
    <property type="match status" value="1"/>
</dbReference>